<evidence type="ECO:0000256" key="5">
    <source>
        <dbReference type="ARBA" id="ARBA00010774"/>
    </source>
</evidence>
<gene>
    <name evidence="27" type="ORF">FN846DRAFT_776889</name>
</gene>
<dbReference type="OrthoDB" id="428734at2759"/>
<dbReference type="InterPro" id="IPR055414">
    <property type="entry name" value="LRR_R13L4/SHOC2-like"/>
</dbReference>
<keyword evidence="12" id="KW-0378">Hydrolase</keyword>
<feature type="domain" description="Disease resistance R13L4/SHOC-2-like LRR" evidence="26">
    <location>
        <begin position="184"/>
        <end position="253"/>
    </location>
</feature>
<evidence type="ECO:0000256" key="8">
    <source>
        <dbReference type="ARBA" id="ARBA00022614"/>
    </source>
</evidence>
<evidence type="ECO:0000256" key="10">
    <source>
        <dbReference type="ARBA" id="ARBA00022723"/>
    </source>
</evidence>
<evidence type="ECO:0000256" key="19">
    <source>
        <dbReference type="ARBA" id="ARBA00023475"/>
    </source>
</evidence>
<dbReference type="InterPro" id="IPR005135">
    <property type="entry name" value="Endo/exonuclease/phosphatase"/>
</dbReference>
<keyword evidence="7" id="KW-0963">Cytoplasm</keyword>
<evidence type="ECO:0000256" key="2">
    <source>
        <dbReference type="ARBA" id="ARBA00001946"/>
    </source>
</evidence>
<evidence type="ECO:0000256" key="3">
    <source>
        <dbReference type="ARBA" id="ARBA00004123"/>
    </source>
</evidence>
<feature type="domain" description="Endonuclease/exonuclease/phosphatase" evidence="25">
    <location>
        <begin position="316"/>
        <end position="640"/>
    </location>
</feature>
<evidence type="ECO:0000256" key="11">
    <source>
        <dbReference type="ARBA" id="ARBA00022737"/>
    </source>
</evidence>
<organism evidence="27 28">
    <name type="scientific">Sphaerosporella brunnea</name>
    <dbReference type="NCBI Taxonomy" id="1250544"/>
    <lineage>
        <taxon>Eukaryota</taxon>
        <taxon>Fungi</taxon>
        <taxon>Dikarya</taxon>
        <taxon>Ascomycota</taxon>
        <taxon>Pezizomycotina</taxon>
        <taxon>Pezizomycetes</taxon>
        <taxon>Pezizales</taxon>
        <taxon>Pyronemataceae</taxon>
        <taxon>Sphaerosporella</taxon>
    </lineage>
</organism>
<keyword evidence="9" id="KW-0540">Nuclease</keyword>
<dbReference type="InterPro" id="IPR032675">
    <property type="entry name" value="LRR_dom_sf"/>
</dbReference>
<evidence type="ECO:0000256" key="12">
    <source>
        <dbReference type="ARBA" id="ARBA00022801"/>
    </source>
</evidence>
<keyword evidence="15" id="KW-0694">RNA-binding</keyword>
<dbReference type="PROSITE" id="PS51450">
    <property type="entry name" value="LRR"/>
    <property type="match status" value="1"/>
</dbReference>
<feature type="region of interest" description="Disordered" evidence="24">
    <location>
        <begin position="40"/>
        <end position="67"/>
    </location>
</feature>
<dbReference type="Pfam" id="PF23598">
    <property type="entry name" value="LRR_14"/>
    <property type="match status" value="1"/>
</dbReference>
<dbReference type="InParanoid" id="A0A5J5F0D3"/>
<evidence type="ECO:0000313" key="27">
    <source>
        <dbReference type="EMBL" id="KAA8908937.1"/>
    </source>
</evidence>
<dbReference type="GO" id="GO:0005634">
    <property type="term" value="C:nucleus"/>
    <property type="evidence" value="ECO:0007669"/>
    <property type="project" value="UniProtKB-SubCell"/>
</dbReference>
<comment type="caution">
    <text evidence="27">The sequence shown here is derived from an EMBL/GenBank/DDBJ whole genome shotgun (WGS) entry which is preliminary data.</text>
</comment>
<keyword evidence="17" id="KW-0804">Transcription</keyword>
<protein>
    <recommendedName>
        <fullName evidence="19">CCR4-Not complex 3'-5'-exoribonuclease subunit Ccr4</fullName>
        <ecNumber evidence="6">3.1.13.4</ecNumber>
    </recommendedName>
    <alternativeName>
        <fullName evidence="20">Carbon catabolite repressor protein 4</fullName>
    </alternativeName>
    <alternativeName>
        <fullName evidence="21">Cytoplasmic deadenylase</fullName>
    </alternativeName>
    <alternativeName>
        <fullName evidence="22">Glucose-repressible alcohol dehydrogenase transcriptional effector</fullName>
    </alternativeName>
</protein>
<dbReference type="FunCoup" id="A0A5J5F0D3">
    <property type="interactions" value="472"/>
</dbReference>
<evidence type="ECO:0000256" key="24">
    <source>
        <dbReference type="SAM" id="MobiDB-lite"/>
    </source>
</evidence>
<evidence type="ECO:0000256" key="15">
    <source>
        <dbReference type="ARBA" id="ARBA00022884"/>
    </source>
</evidence>
<evidence type="ECO:0000313" key="28">
    <source>
        <dbReference type="Proteomes" id="UP000326924"/>
    </source>
</evidence>
<dbReference type="GO" id="GO:0003723">
    <property type="term" value="F:RNA binding"/>
    <property type="evidence" value="ECO:0007669"/>
    <property type="project" value="UniProtKB-KW"/>
</dbReference>
<feature type="region of interest" description="Disordered" evidence="24">
    <location>
        <begin position="652"/>
        <end position="672"/>
    </location>
</feature>
<comment type="subcellular location">
    <subcellularLocation>
        <location evidence="4">Cytoplasm</location>
    </subcellularLocation>
    <subcellularLocation>
        <location evidence="3">Nucleus</location>
    </subcellularLocation>
</comment>
<evidence type="ECO:0000256" key="22">
    <source>
        <dbReference type="ARBA" id="ARBA00033317"/>
    </source>
</evidence>
<dbReference type="Gene3D" id="3.60.10.10">
    <property type="entry name" value="Endonuclease/exonuclease/phosphatase"/>
    <property type="match status" value="1"/>
</dbReference>
<keyword evidence="28" id="KW-1185">Reference proteome</keyword>
<evidence type="ECO:0000256" key="9">
    <source>
        <dbReference type="ARBA" id="ARBA00022722"/>
    </source>
</evidence>
<accession>A0A5J5F0D3</accession>
<evidence type="ECO:0000256" key="16">
    <source>
        <dbReference type="ARBA" id="ARBA00023015"/>
    </source>
</evidence>
<feature type="compositionally biased region" description="Polar residues" evidence="24">
    <location>
        <begin position="123"/>
        <end position="133"/>
    </location>
</feature>
<dbReference type="FunFam" id="3.60.10.10:FF:000037">
    <property type="entry name" value="Glucose-repressible alcohol dehydrogenase transcriptional effector"/>
    <property type="match status" value="1"/>
</dbReference>
<dbReference type="CDD" id="cd09097">
    <property type="entry name" value="Deadenylase_CCR4"/>
    <property type="match status" value="1"/>
</dbReference>
<evidence type="ECO:0000256" key="17">
    <source>
        <dbReference type="ARBA" id="ARBA00023163"/>
    </source>
</evidence>
<keyword evidence="27" id="KW-0255">Endonuclease</keyword>
<dbReference type="Proteomes" id="UP000326924">
    <property type="component" value="Unassembled WGS sequence"/>
</dbReference>
<proteinExistence type="inferred from homology"/>
<dbReference type="GO" id="GO:0046872">
    <property type="term" value="F:metal ion binding"/>
    <property type="evidence" value="ECO:0007669"/>
    <property type="project" value="UniProtKB-KW"/>
</dbReference>
<dbReference type="SUPFAM" id="SSF52058">
    <property type="entry name" value="L domain-like"/>
    <property type="match status" value="1"/>
</dbReference>
<dbReference type="InterPro" id="IPR036691">
    <property type="entry name" value="Endo/exonu/phosph_ase_sf"/>
</dbReference>
<dbReference type="AlphaFoldDB" id="A0A5J5F0D3"/>
<comment type="cofactor">
    <cofactor evidence="2">
        <name>Mg(2+)</name>
        <dbReference type="ChEBI" id="CHEBI:18420"/>
    </cofactor>
</comment>
<dbReference type="PANTHER" id="PTHR12121:SF100">
    <property type="entry name" value="POLY(A)-SPECIFIC RIBONUCLEASE"/>
    <property type="match status" value="1"/>
</dbReference>
<evidence type="ECO:0000256" key="23">
    <source>
        <dbReference type="ARBA" id="ARBA00045495"/>
    </source>
</evidence>
<dbReference type="EC" id="3.1.13.4" evidence="6"/>
<dbReference type="PANTHER" id="PTHR12121">
    <property type="entry name" value="CARBON CATABOLITE REPRESSOR PROTEIN 4"/>
    <property type="match status" value="1"/>
</dbReference>
<feature type="region of interest" description="Disordered" evidence="24">
    <location>
        <begin position="92"/>
        <end position="145"/>
    </location>
</feature>
<dbReference type="GO" id="GO:0004535">
    <property type="term" value="F:poly(A)-specific ribonuclease activity"/>
    <property type="evidence" value="ECO:0007669"/>
    <property type="project" value="UniProtKB-EC"/>
</dbReference>
<evidence type="ECO:0000256" key="13">
    <source>
        <dbReference type="ARBA" id="ARBA00022839"/>
    </source>
</evidence>
<evidence type="ECO:0000259" key="25">
    <source>
        <dbReference type="Pfam" id="PF03372"/>
    </source>
</evidence>
<evidence type="ECO:0000256" key="6">
    <source>
        <dbReference type="ARBA" id="ARBA00012161"/>
    </source>
</evidence>
<evidence type="ECO:0000256" key="4">
    <source>
        <dbReference type="ARBA" id="ARBA00004496"/>
    </source>
</evidence>
<evidence type="ECO:0000259" key="26">
    <source>
        <dbReference type="Pfam" id="PF23598"/>
    </source>
</evidence>
<evidence type="ECO:0000256" key="18">
    <source>
        <dbReference type="ARBA" id="ARBA00023242"/>
    </source>
</evidence>
<dbReference type="Gene3D" id="3.80.10.10">
    <property type="entry name" value="Ribonuclease Inhibitor"/>
    <property type="match status" value="1"/>
</dbReference>
<evidence type="ECO:0000256" key="14">
    <source>
        <dbReference type="ARBA" id="ARBA00022842"/>
    </source>
</evidence>
<dbReference type="GO" id="GO:0005737">
    <property type="term" value="C:cytoplasm"/>
    <property type="evidence" value="ECO:0007669"/>
    <property type="project" value="UniProtKB-SubCell"/>
</dbReference>
<reference evidence="27 28" key="1">
    <citation type="submission" date="2019-09" db="EMBL/GenBank/DDBJ databases">
        <title>Draft genome of the ectomycorrhizal ascomycete Sphaerosporella brunnea.</title>
        <authorList>
            <consortium name="DOE Joint Genome Institute"/>
            <person name="Benucci G.M."/>
            <person name="Marozzi G."/>
            <person name="Antonielli L."/>
            <person name="Sanchez S."/>
            <person name="Marco P."/>
            <person name="Wang X."/>
            <person name="Falini L.B."/>
            <person name="Barry K."/>
            <person name="Haridas S."/>
            <person name="Lipzen A."/>
            <person name="Labutti K."/>
            <person name="Grigoriev I.V."/>
            <person name="Murat C."/>
            <person name="Martin F."/>
            <person name="Albertini E."/>
            <person name="Donnini D."/>
            <person name="Bonito G."/>
        </authorList>
    </citation>
    <scope>NUCLEOTIDE SEQUENCE [LARGE SCALE GENOMIC DNA]</scope>
    <source>
        <strain evidence="27 28">Sb_GMNB300</strain>
    </source>
</reference>
<keyword evidence="18" id="KW-0539">Nucleus</keyword>
<comment type="function">
    <text evidence="23">Acts as a catalytic component of the CCR4-NOT core complex, which in the nucleus seems to be a general transcription factor, and in the cytoplasm the major mRNA deadenylase involved in mRNA turnover. Ccr4 has 3'-5' RNase activity with a strong preference for polyadenylated substrates and also low exonuclease activity towards single-stranded DNA.</text>
</comment>
<keyword evidence="8" id="KW-0433">Leucine-rich repeat</keyword>
<evidence type="ECO:0000256" key="21">
    <source>
        <dbReference type="ARBA" id="ARBA00031469"/>
    </source>
</evidence>
<comment type="similarity">
    <text evidence="5">Belongs to the CCR4/nocturin family.</text>
</comment>
<dbReference type="SUPFAM" id="SSF56219">
    <property type="entry name" value="DNase I-like"/>
    <property type="match status" value="1"/>
</dbReference>
<dbReference type="InterPro" id="IPR001611">
    <property type="entry name" value="Leu-rich_rpt"/>
</dbReference>
<keyword evidence="13 27" id="KW-0269">Exonuclease</keyword>
<dbReference type="Pfam" id="PF03372">
    <property type="entry name" value="Exo_endo_phos"/>
    <property type="match status" value="1"/>
</dbReference>
<sequence length="672" mass="74969">MMNPQSHRGYLPQQSLTSKFMSSFGQQHSQQVDQNMNHVQNGASNLGTHQHNLSSGFGNGNYPSPQHTAAATANIQNTSPHWQEQHNLLNASRSASEPHHHARQAAILNKNSTANVTVAGGVNPNSYNPPVSQNRKDGPPADVAELKNNNGEVERQDWKALDLGGQGLHALSNALFSYTFLDKLYINHNKLTKLPPAIGKLKLLQLLDASNNQLTELPPELGMLTNLKQLLVFDNKLTVLPYELGSLHKLEVIGVEGNPLQEAYKSILIKEGTRSLIVNLRDHAPDPPIPMDRDWVVLDDSRINNPKADADIFQVVSYNILCDKYATATQYGYVATWALEWPYRRDRISDQLTNAKADIICLQEVDLDSFEDFFVPALKVDNFAGIHQPKSRAKTMSEQERRKVDGCATFYNTTKYSMLDKYVLDFSSSAIAREDFKRTADIFNRVMPKDNIAIIAFLENRQTGSRLIVANAHITWDPQYKDVKLVQVAMLMEEIHRLAAGWQKFPASQDLDPNVTPPPPYTDHTQIPLIICGDFNSSADSGVYELLARGTIGSDHDDLSGRVYGNLTRDGISHPFPLKSAYSNMGELKFTNYTPGFTGTIDYIWYTTNSMNVTGLLGDVDEKYLATVPGFPNVHFPSDHILLQAEFQVKPRKEIVKKPPPPDFGGGPSRNR</sequence>
<keyword evidence="11" id="KW-0677">Repeat</keyword>
<dbReference type="GO" id="GO:0004519">
    <property type="term" value="F:endonuclease activity"/>
    <property type="evidence" value="ECO:0007669"/>
    <property type="project" value="UniProtKB-KW"/>
</dbReference>
<evidence type="ECO:0000256" key="1">
    <source>
        <dbReference type="ARBA" id="ARBA00001663"/>
    </source>
</evidence>
<evidence type="ECO:0000256" key="20">
    <source>
        <dbReference type="ARBA" id="ARBA00030493"/>
    </source>
</evidence>
<name>A0A5J5F0D3_9PEZI</name>
<dbReference type="InterPro" id="IPR050410">
    <property type="entry name" value="CCR4/nocturin_mRNA_transcr"/>
</dbReference>
<dbReference type="SMART" id="SM00369">
    <property type="entry name" value="LRR_TYP"/>
    <property type="match status" value="3"/>
</dbReference>
<dbReference type="EMBL" id="VXIS01000063">
    <property type="protein sequence ID" value="KAA8908937.1"/>
    <property type="molecule type" value="Genomic_DNA"/>
</dbReference>
<keyword evidence="10" id="KW-0479">Metal-binding</keyword>
<keyword evidence="16" id="KW-0805">Transcription regulation</keyword>
<dbReference type="FunFam" id="3.80.10.10:FF:000447">
    <property type="entry name" value="Glucose-repressible alcohol dehydrogenase transcriptional effector"/>
    <property type="match status" value="1"/>
</dbReference>
<keyword evidence="14" id="KW-0460">Magnesium</keyword>
<comment type="catalytic activity">
    <reaction evidence="1">
        <text>Exonucleolytic cleavage of poly(A) to 5'-AMP.</text>
        <dbReference type="EC" id="3.1.13.4"/>
    </reaction>
</comment>
<evidence type="ECO:0000256" key="7">
    <source>
        <dbReference type="ARBA" id="ARBA00022490"/>
    </source>
</evidence>
<dbReference type="InterPro" id="IPR003591">
    <property type="entry name" value="Leu-rich_rpt_typical-subtyp"/>
</dbReference>